<sequence>MTALSDNLTSAHERHPERIALRCDDLTFTFAELHAAAARLATLLDRAGIRPGDRVGVMLPNTPAFAVAFYGIMYRGAVAVPMNPLLKEREISYYLSNSGAKALFATPASADEVLPAAANAGAQCWLVDDADLAGLIADLPEQHTAVERGDHHVAVILHTSGTTGKPKGAMLTHANLRRNAEIGAHTLLGAGPDDVVMGCLPLFHVFGLTCGLNVSILAGATLTLLPRFDALKALQVIERDNVTIFQGVPTMYSALLGVAEQASTGAARTLRTCASGGAALPVQVLTDFEKTFECTVLEGYGLSESTAVASFNHPDRPRKAGSIGTPIEGVEMRVVDMNGAEVPRGQTGEVQIRGHNVMKGYWNLPEATATAITADGWLNSGDVGRVDEDGYFYIVDRTKDMIIRGGYNVYPREIEEVLYEHPAVAEAAVVGIPHDSLGEEVGAAVALKEGAAAAPEELREYVKRRVAAYKYPRALWLVDALPKGPTGKVQKRDITVPTTESIR</sequence>
<dbReference type="PROSITE" id="PS00455">
    <property type="entry name" value="AMP_BINDING"/>
    <property type="match status" value="1"/>
</dbReference>
<keyword evidence="2 11" id="KW-0436">Ligase</keyword>
<dbReference type="GO" id="GO:0004467">
    <property type="term" value="F:long-chain fatty acid-CoA ligase activity"/>
    <property type="evidence" value="ECO:0007669"/>
    <property type="project" value="UniProtKB-EC"/>
</dbReference>
<evidence type="ECO:0000256" key="3">
    <source>
        <dbReference type="ARBA" id="ARBA00026121"/>
    </source>
</evidence>
<evidence type="ECO:0000259" key="10">
    <source>
        <dbReference type="Pfam" id="PF13193"/>
    </source>
</evidence>
<dbReference type="EC" id="6.2.1.3" evidence="3"/>
<dbReference type="FunFam" id="3.30.300.30:FF:000008">
    <property type="entry name" value="2,3-dihydroxybenzoate-AMP ligase"/>
    <property type="match status" value="1"/>
</dbReference>
<comment type="caution">
    <text evidence="11">The sequence shown here is derived from an EMBL/GenBank/DDBJ whole genome shotgun (WGS) entry which is preliminary data.</text>
</comment>
<dbReference type="CDD" id="cd05936">
    <property type="entry name" value="FC-FACS_FadD_like"/>
    <property type="match status" value="1"/>
</dbReference>
<protein>
    <recommendedName>
        <fullName evidence="5">Long-chain-fatty-acid--CoA ligase FadD13</fullName>
        <ecNumber evidence="3">6.2.1.3</ecNumber>
    </recommendedName>
    <alternativeName>
        <fullName evidence="6">Fatty acyl-CoA ligase</fullName>
    </alternativeName>
    <alternativeName>
        <fullName evidence="8">Fatty acyl-CoA synthetase</fullName>
    </alternativeName>
    <alternativeName>
        <fullName evidence="7">Very-long-chain fatty-acyl-CoA synthetase</fullName>
    </alternativeName>
</protein>
<dbReference type="InterPro" id="IPR042099">
    <property type="entry name" value="ANL_N_sf"/>
</dbReference>
<organism evidence="11 12">
    <name type="scientific">Mycobacterium scrofulaceum</name>
    <dbReference type="NCBI Taxonomy" id="1783"/>
    <lineage>
        <taxon>Bacteria</taxon>
        <taxon>Bacillati</taxon>
        <taxon>Actinomycetota</taxon>
        <taxon>Actinomycetes</taxon>
        <taxon>Mycobacteriales</taxon>
        <taxon>Mycobacteriaceae</taxon>
        <taxon>Mycobacterium</taxon>
    </lineage>
</organism>
<dbReference type="Gene3D" id="3.40.50.12780">
    <property type="entry name" value="N-terminal domain of ligase-like"/>
    <property type="match status" value="1"/>
</dbReference>
<evidence type="ECO:0000256" key="4">
    <source>
        <dbReference type="ARBA" id="ARBA00036813"/>
    </source>
</evidence>
<evidence type="ECO:0000256" key="1">
    <source>
        <dbReference type="ARBA" id="ARBA00006432"/>
    </source>
</evidence>
<evidence type="ECO:0000313" key="12">
    <source>
        <dbReference type="Proteomes" id="UP000092207"/>
    </source>
</evidence>
<dbReference type="InterPro" id="IPR045851">
    <property type="entry name" value="AMP-bd_C_sf"/>
</dbReference>
<dbReference type="Pfam" id="PF13193">
    <property type="entry name" value="AMP-binding_C"/>
    <property type="match status" value="1"/>
</dbReference>
<dbReference type="RefSeq" id="WP_067268437.1">
    <property type="nucleotide sequence ID" value="NZ_LZJW01000002.1"/>
</dbReference>
<name>A0A1A2UI51_MYCSC</name>
<dbReference type="AlphaFoldDB" id="A0A1A2UI51"/>
<dbReference type="PANTHER" id="PTHR43201">
    <property type="entry name" value="ACYL-COA SYNTHETASE"/>
    <property type="match status" value="1"/>
</dbReference>
<comment type="similarity">
    <text evidence="1">Belongs to the ATP-dependent AMP-binding enzyme family.</text>
</comment>
<dbReference type="Pfam" id="PF00501">
    <property type="entry name" value="AMP-binding"/>
    <property type="match status" value="1"/>
</dbReference>
<feature type="domain" description="AMP-dependent synthetase/ligase" evidence="9">
    <location>
        <begin position="11"/>
        <end position="362"/>
    </location>
</feature>
<evidence type="ECO:0000256" key="5">
    <source>
        <dbReference type="ARBA" id="ARBA00069710"/>
    </source>
</evidence>
<dbReference type="InterPro" id="IPR000873">
    <property type="entry name" value="AMP-dep_synth/lig_dom"/>
</dbReference>
<feature type="domain" description="AMP-binding enzyme C-terminal" evidence="10">
    <location>
        <begin position="413"/>
        <end position="488"/>
    </location>
</feature>
<dbReference type="GO" id="GO:0031956">
    <property type="term" value="F:medium-chain fatty acid-CoA ligase activity"/>
    <property type="evidence" value="ECO:0007669"/>
    <property type="project" value="TreeGrafter"/>
</dbReference>
<dbReference type="SUPFAM" id="SSF56801">
    <property type="entry name" value="Acetyl-CoA synthetase-like"/>
    <property type="match status" value="1"/>
</dbReference>
<proteinExistence type="inferred from homology"/>
<reference evidence="11 12" key="1">
    <citation type="submission" date="2016-06" db="EMBL/GenBank/DDBJ databases">
        <authorList>
            <person name="Kjaerup R.B."/>
            <person name="Dalgaard T.S."/>
            <person name="Juul-Madsen H.R."/>
        </authorList>
    </citation>
    <scope>NUCLEOTIDE SEQUENCE [LARGE SCALE GENOMIC DNA]</scope>
    <source>
        <strain evidence="11 12">E2838</strain>
    </source>
</reference>
<evidence type="ECO:0000313" key="11">
    <source>
        <dbReference type="EMBL" id="OBH96877.1"/>
    </source>
</evidence>
<dbReference type="InterPro" id="IPR020845">
    <property type="entry name" value="AMP-binding_CS"/>
</dbReference>
<evidence type="ECO:0000256" key="6">
    <source>
        <dbReference type="ARBA" id="ARBA00076959"/>
    </source>
</evidence>
<comment type="catalytic activity">
    <reaction evidence="4">
        <text>a long-chain fatty acid + ATP + CoA = a long-chain fatty acyl-CoA + AMP + diphosphate</text>
        <dbReference type="Rhea" id="RHEA:15421"/>
        <dbReference type="ChEBI" id="CHEBI:30616"/>
        <dbReference type="ChEBI" id="CHEBI:33019"/>
        <dbReference type="ChEBI" id="CHEBI:57287"/>
        <dbReference type="ChEBI" id="CHEBI:57560"/>
        <dbReference type="ChEBI" id="CHEBI:83139"/>
        <dbReference type="ChEBI" id="CHEBI:456215"/>
        <dbReference type="EC" id="6.2.1.3"/>
    </reaction>
</comment>
<evidence type="ECO:0000256" key="2">
    <source>
        <dbReference type="ARBA" id="ARBA00022598"/>
    </source>
</evidence>
<gene>
    <name evidence="11" type="ORF">A5679_21015</name>
</gene>
<dbReference type="Proteomes" id="UP000092207">
    <property type="component" value="Unassembled WGS sequence"/>
</dbReference>
<accession>A0A1A2UI51</accession>
<evidence type="ECO:0000259" key="9">
    <source>
        <dbReference type="Pfam" id="PF00501"/>
    </source>
</evidence>
<evidence type="ECO:0000256" key="7">
    <source>
        <dbReference type="ARBA" id="ARBA00080667"/>
    </source>
</evidence>
<dbReference type="NCBIfam" id="NF004837">
    <property type="entry name" value="PRK06187.1"/>
    <property type="match status" value="1"/>
</dbReference>
<dbReference type="Gene3D" id="3.30.300.30">
    <property type="match status" value="1"/>
</dbReference>
<dbReference type="EMBL" id="LZJY01000283">
    <property type="protein sequence ID" value="OBH96877.1"/>
    <property type="molecule type" value="Genomic_DNA"/>
</dbReference>
<dbReference type="PANTHER" id="PTHR43201:SF5">
    <property type="entry name" value="MEDIUM-CHAIN ACYL-COA LIGASE ACSF2, MITOCHONDRIAL"/>
    <property type="match status" value="1"/>
</dbReference>
<dbReference type="InterPro" id="IPR025110">
    <property type="entry name" value="AMP-bd_C"/>
</dbReference>
<dbReference type="OrthoDB" id="9803968at2"/>
<evidence type="ECO:0000256" key="8">
    <source>
        <dbReference type="ARBA" id="ARBA00083882"/>
    </source>
</evidence>